<evidence type="ECO:0000313" key="3">
    <source>
        <dbReference type="Proteomes" id="UP000182284"/>
    </source>
</evidence>
<sequence>MFTDYRAYWNFSNRVRNSNRYTLDDSSLEFVRVFRESVHEREETIRGGSKLVRAVRDYQETYGEYGEVTNITGASEERILPKRQFAFDGRANPSGVVTLYLASSKKTAVSEVRPWVGETISIAWLAIVRDLRIVNLSIGHGKNIFSELTMSELTGDAPISHEKANRCVWNDIDSAFSKPTTRTDTGAEYAPTQILAEAVKCEGFDGIVYKSSFGGEHGYNVALFNVDDAKVERCNAFSIDDIEISFSQAGNPWAKRQV</sequence>
<dbReference type="Proteomes" id="UP000182284">
    <property type="component" value="Unassembled WGS sequence"/>
</dbReference>
<dbReference type="Pfam" id="PF08808">
    <property type="entry name" value="RES"/>
    <property type="match status" value="1"/>
</dbReference>
<dbReference type="InterPro" id="IPR014914">
    <property type="entry name" value="RES_dom"/>
</dbReference>
<gene>
    <name evidence="2" type="ORF">SAMN04488117_12241</name>
</gene>
<accession>A0A1G7UIN3</accession>
<name>A0A1G7UIN3_9RHOB</name>
<organism evidence="2 3">
    <name type="scientific">Celeribacter baekdonensis</name>
    <dbReference type="NCBI Taxonomy" id="875171"/>
    <lineage>
        <taxon>Bacteria</taxon>
        <taxon>Pseudomonadati</taxon>
        <taxon>Pseudomonadota</taxon>
        <taxon>Alphaproteobacteria</taxon>
        <taxon>Rhodobacterales</taxon>
        <taxon>Roseobacteraceae</taxon>
        <taxon>Celeribacter</taxon>
    </lineage>
</organism>
<evidence type="ECO:0000313" key="2">
    <source>
        <dbReference type="EMBL" id="SDG47111.1"/>
    </source>
</evidence>
<dbReference type="RefSeq" id="WP_074647434.1">
    <property type="nucleotide sequence ID" value="NZ_FNBL01000022.1"/>
</dbReference>
<dbReference type="OrthoDB" id="1425103at2"/>
<proteinExistence type="predicted"/>
<dbReference type="AlphaFoldDB" id="A0A1G7UIN3"/>
<dbReference type="SMART" id="SM00953">
    <property type="entry name" value="RES"/>
    <property type="match status" value="1"/>
</dbReference>
<reference evidence="2 3" key="1">
    <citation type="submission" date="2016-10" db="EMBL/GenBank/DDBJ databases">
        <authorList>
            <person name="de Groot N.N."/>
        </authorList>
    </citation>
    <scope>NUCLEOTIDE SEQUENCE [LARGE SCALE GENOMIC DNA]</scope>
    <source>
        <strain evidence="2 3">DSM 27375</strain>
    </source>
</reference>
<dbReference type="EMBL" id="FNBL01000022">
    <property type="protein sequence ID" value="SDG47111.1"/>
    <property type="molecule type" value="Genomic_DNA"/>
</dbReference>
<feature type="domain" description="RES" evidence="1">
    <location>
        <begin position="81"/>
        <end position="233"/>
    </location>
</feature>
<protein>
    <submittedName>
        <fullName evidence="2">RES domain-containing protein</fullName>
    </submittedName>
</protein>
<evidence type="ECO:0000259" key="1">
    <source>
        <dbReference type="SMART" id="SM00953"/>
    </source>
</evidence>